<accession>A0ABQ5EMY3</accession>
<comment type="caution">
    <text evidence="1">The sequence shown here is derived from an EMBL/GenBank/DDBJ whole genome shotgun (WGS) entry which is preliminary data.</text>
</comment>
<dbReference type="EMBL" id="BQNB010016477">
    <property type="protein sequence ID" value="GJT52240.1"/>
    <property type="molecule type" value="Genomic_DNA"/>
</dbReference>
<name>A0ABQ5EMY3_9ASTR</name>
<evidence type="ECO:0000313" key="1">
    <source>
        <dbReference type="EMBL" id="GJT52240.1"/>
    </source>
</evidence>
<protein>
    <submittedName>
        <fullName evidence="1">Uncharacterized protein</fullName>
    </submittedName>
</protein>
<organism evidence="1 2">
    <name type="scientific">Tanacetum coccineum</name>
    <dbReference type="NCBI Taxonomy" id="301880"/>
    <lineage>
        <taxon>Eukaryota</taxon>
        <taxon>Viridiplantae</taxon>
        <taxon>Streptophyta</taxon>
        <taxon>Embryophyta</taxon>
        <taxon>Tracheophyta</taxon>
        <taxon>Spermatophyta</taxon>
        <taxon>Magnoliopsida</taxon>
        <taxon>eudicotyledons</taxon>
        <taxon>Gunneridae</taxon>
        <taxon>Pentapetalae</taxon>
        <taxon>asterids</taxon>
        <taxon>campanulids</taxon>
        <taxon>Asterales</taxon>
        <taxon>Asteraceae</taxon>
        <taxon>Asteroideae</taxon>
        <taxon>Anthemideae</taxon>
        <taxon>Anthemidinae</taxon>
        <taxon>Tanacetum</taxon>
    </lineage>
</organism>
<gene>
    <name evidence="1" type="ORF">Tco_0978397</name>
</gene>
<sequence>MHEQECYNTILFGTAVCQKDQRIDLKKSLTKTFKKWPTSLIENIQSKFSTLYLLAGASDVVEFTLELLVSERCNMIYDLDRSGERKYGASNLFEESRRRSSRLSCGIWKVKRDRCDREARELKGGDCPELKNQNYEPTKLKVLSNVKGLSLRMMV</sequence>
<evidence type="ECO:0000313" key="2">
    <source>
        <dbReference type="Proteomes" id="UP001151760"/>
    </source>
</evidence>
<reference evidence="1" key="1">
    <citation type="journal article" date="2022" name="Int. J. Mol. Sci.">
        <title>Draft Genome of Tanacetum Coccineum: Genomic Comparison of Closely Related Tanacetum-Family Plants.</title>
        <authorList>
            <person name="Yamashiro T."/>
            <person name="Shiraishi A."/>
            <person name="Nakayama K."/>
            <person name="Satake H."/>
        </authorList>
    </citation>
    <scope>NUCLEOTIDE SEQUENCE</scope>
</reference>
<keyword evidence="2" id="KW-1185">Reference proteome</keyword>
<proteinExistence type="predicted"/>
<dbReference type="Proteomes" id="UP001151760">
    <property type="component" value="Unassembled WGS sequence"/>
</dbReference>
<reference evidence="1" key="2">
    <citation type="submission" date="2022-01" db="EMBL/GenBank/DDBJ databases">
        <authorList>
            <person name="Yamashiro T."/>
            <person name="Shiraishi A."/>
            <person name="Satake H."/>
            <person name="Nakayama K."/>
        </authorList>
    </citation>
    <scope>NUCLEOTIDE SEQUENCE</scope>
</reference>